<proteinExistence type="predicted"/>
<gene>
    <name evidence="2" type="ORF">IFM89_023239</name>
</gene>
<organism evidence="2 3">
    <name type="scientific">Coptis chinensis</name>
    <dbReference type="NCBI Taxonomy" id="261450"/>
    <lineage>
        <taxon>Eukaryota</taxon>
        <taxon>Viridiplantae</taxon>
        <taxon>Streptophyta</taxon>
        <taxon>Embryophyta</taxon>
        <taxon>Tracheophyta</taxon>
        <taxon>Spermatophyta</taxon>
        <taxon>Magnoliopsida</taxon>
        <taxon>Ranunculales</taxon>
        <taxon>Ranunculaceae</taxon>
        <taxon>Coptidoideae</taxon>
        <taxon>Coptis</taxon>
    </lineage>
</organism>
<accession>A0A835M0T5</accession>
<dbReference type="Proteomes" id="UP000631114">
    <property type="component" value="Unassembled WGS sequence"/>
</dbReference>
<keyword evidence="3" id="KW-1185">Reference proteome</keyword>
<dbReference type="OrthoDB" id="2017576at2759"/>
<feature type="region of interest" description="Disordered" evidence="1">
    <location>
        <begin position="221"/>
        <end position="270"/>
    </location>
</feature>
<evidence type="ECO:0000313" key="2">
    <source>
        <dbReference type="EMBL" id="KAF9615428.1"/>
    </source>
</evidence>
<reference evidence="2 3" key="1">
    <citation type="submission" date="2020-10" db="EMBL/GenBank/DDBJ databases">
        <title>The Coptis chinensis genome and diversification of protoberbering-type alkaloids.</title>
        <authorList>
            <person name="Wang B."/>
            <person name="Shu S."/>
            <person name="Song C."/>
            <person name="Liu Y."/>
        </authorList>
    </citation>
    <scope>NUCLEOTIDE SEQUENCE [LARGE SCALE GENOMIC DNA]</scope>
    <source>
        <strain evidence="2">HL-2020</strain>
        <tissue evidence="2">Leaf</tissue>
    </source>
</reference>
<evidence type="ECO:0000313" key="3">
    <source>
        <dbReference type="Proteomes" id="UP000631114"/>
    </source>
</evidence>
<sequence>MKREEEEANKVHGGSKRHPILVTPIVPPVGNTSSSILGLFKVNARNDVTAMICSFFYANGIPFNVPMSPFWFEMVKAINEAPKGYKPPSSEKIRTTLLDKEKYKVGEDESSIALFGICAHPHYYSQAWLRGGPQRRKHHADPYVDQLYLNVVERMVSEPLERVMIRQQLSDYLSNKGGTFAQPQAIADRVTMLALAWWDMEHNLLYDACVASLGNINLSSQAEGSSSNAQEQAGPTPILSKSQQRKIKRRNHAVEWRPQGNTTSQENVEEAPAVTDVLVETAPVETTPPLTVEVLETLPNPITDIVAIPRQQANIVNPPLKLVMLWSSLSQIIPVYRKKNRCNSWKWQWTLTFLSLL</sequence>
<dbReference type="AlphaFoldDB" id="A0A835M0T5"/>
<dbReference type="EMBL" id="JADFTS010000003">
    <property type="protein sequence ID" value="KAF9615428.1"/>
    <property type="molecule type" value="Genomic_DNA"/>
</dbReference>
<name>A0A835M0T5_9MAGN</name>
<evidence type="ECO:0000256" key="1">
    <source>
        <dbReference type="SAM" id="MobiDB-lite"/>
    </source>
</evidence>
<protein>
    <submittedName>
        <fullName evidence="2">Uncharacterized protein</fullName>
    </submittedName>
</protein>
<comment type="caution">
    <text evidence="2">The sequence shown here is derived from an EMBL/GenBank/DDBJ whole genome shotgun (WGS) entry which is preliminary data.</text>
</comment>
<feature type="compositionally biased region" description="Polar residues" evidence="1">
    <location>
        <begin position="221"/>
        <end position="233"/>
    </location>
</feature>